<sequence length="112" mass="12307">MGAGGVVASSVTLHIAIVVAVFRLCYHCLYLTLCSSLPTFSVALICKTCAYIIHSASHQPYGLLSWMDDFKLVSLSLCRMLATVGTMMHDESRLVPCSLPWIVLWMDDIAQP</sequence>
<reference evidence="2 3" key="1">
    <citation type="submission" date="2016-06" db="EMBL/GenBank/DDBJ databases">
        <title>Comparative genomics of the ectomycorrhizal sister species Rhizopogon vinicolor and Rhizopogon vesiculosus (Basidiomycota: Boletales) reveals a divergence of the mating type B locus.</title>
        <authorList>
            <consortium name="DOE Joint Genome Institute"/>
            <person name="Mujic A.B."/>
            <person name="Kuo A."/>
            <person name="Tritt A."/>
            <person name="Lipzen A."/>
            <person name="Chen C."/>
            <person name="Johnson J."/>
            <person name="Sharma A."/>
            <person name="Barry K."/>
            <person name="Grigoriev I.V."/>
            <person name="Spatafora J.W."/>
        </authorList>
    </citation>
    <scope>NUCLEOTIDE SEQUENCE [LARGE SCALE GENOMIC DNA]</scope>
    <source>
        <strain evidence="2 3">AM-OR11-026</strain>
    </source>
</reference>
<evidence type="ECO:0000256" key="1">
    <source>
        <dbReference type="SAM" id="Phobius"/>
    </source>
</evidence>
<organism evidence="2 3">
    <name type="scientific">Rhizopogon vinicolor AM-OR11-026</name>
    <dbReference type="NCBI Taxonomy" id="1314800"/>
    <lineage>
        <taxon>Eukaryota</taxon>
        <taxon>Fungi</taxon>
        <taxon>Dikarya</taxon>
        <taxon>Basidiomycota</taxon>
        <taxon>Agaricomycotina</taxon>
        <taxon>Agaricomycetes</taxon>
        <taxon>Agaricomycetidae</taxon>
        <taxon>Boletales</taxon>
        <taxon>Suillineae</taxon>
        <taxon>Rhizopogonaceae</taxon>
        <taxon>Rhizopogon</taxon>
    </lineage>
</organism>
<dbReference type="Proteomes" id="UP000092154">
    <property type="component" value="Unassembled WGS sequence"/>
</dbReference>
<keyword evidence="1" id="KW-0812">Transmembrane</keyword>
<protein>
    <submittedName>
        <fullName evidence="2">Uncharacterized protein</fullName>
    </submittedName>
</protein>
<keyword evidence="3" id="KW-1185">Reference proteome</keyword>
<gene>
    <name evidence="2" type="ORF">K503DRAFT_548908</name>
</gene>
<proteinExistence type="predicted"/>
<evidence type="ECO:0000313" key="2">
    <source>
        <dbReference type="EMBL" id="OAX33165.1"/>
    </source>
</evidence>
<dbReference type="InParanoid" id="A0A1B7MKM9"/>
<dbReference type="EMBL" id="KV448823">
    <property type="protein sequence ID" value="OAX33165.1"/>
    <property type="molecule type" value="Genomic_DNA"/>
</dbReference>
<dbReference type="AlphaFoldDB" id="A0A1B7MKM9"/>
<evidence type="ECO:0000313" key="3">
    <source>
        <dbReference type="Proteomes" id="UP000092154"/>
    </source>
</evidence>
<keyword evidence="1" id="KW-0472">Membrane</keyword>
<accession>A0A1B7MKM9</accession>
<feature type="transmembrane region" description="Helical" evidence="1">
    <location>
        <begin position="6"/>
        <end position="26"/>
    </location>
</feature>
<name>A0A1B7MKM9_9AGAM</name>
<keyword evidence="1" id="KW-1133">Transmembrane helix</keyword>